<proteinExistence type="predicted"/>
<dbReference type="EMBL" id="GGEC01075963">
    <property type="protein sequence ID" value="MBX56447.1"/>
    <property type="molecule type" value="Transcribed_RNA"/>
</dbReference>
<sequence length="76" mass="8293">MAKHCEALGTGTRKKLSNWLAHEYGRTRTPDKLQPAFHSNGHPVAWKGPVKPIDPSSAIRLPPASPYDNFLKAAGC</sequence>
<dbReference type="AlphaFoldDB" id="A0A2P2PNZ0"/>
<reference evidence="1" key="1">
    <citation type="submission" date="2018-02" db="EMBL/GenBank/DDBJ databases">
        <title>Rhizophora mucronata_Transcriptome.</title>
        <authorList>
            <person name="Meera S.P."/>
            <person name="Sreeshan A."/>
            <person name="Augustine A."/>
        </authorList>
    </citation>
    <scope>NUCLEOTIDE SEQUENCE</scope>
    <source>
        <tissue evidence="1">Leaf</tissue>
    </source>
</reference>
<name>A0A2P2PNZ0_RHIMU</name>
<organism evidence="1">
    <name type="scientific">Rhizophora mucronata</name>
    <name type="common">Asiatic mangrove</name>
    <dbReference type="NCBI Taxonomy" id="61149"/>
    <lineage>
        <taxon>Eukaryota</taxon>
        <taxon>Viridiplantae</taxon>
        <taxon>Streptophyta</taxon>
        <taxon>Embryophyta</taxon>
        <taxon>Tracheophyta</taxon>
        <taxon>Spermatophyta</taxon>
        <taxon>Magnoliopsida</taxon>
        <taxon>eudicotyledons</taxon>
        <taxon>Gunneridae</taxon>
        <taxon>Pentapetalae</taxon>
        <taxon>rosids</taxon>
        <taxon>fabids</taxon>
        <taxon>Malpighiales</taxon>
        <taxon>Rhizophoraceae</taxon>
        <taxon>Rhizophora</taxon>
    </lineage>
</organism>
<evidence type="ECO:0000313" key="1">
    <source>
        <dbReference type="EMBL" id="MBX56447.1"/>
    </source>
</evidence>
<protein>
    <submittedName>
        <fullName evidence="1">Uncharacterized protein</fullName>
    </submittedName>
</protein>
<accession>A0A2P2PNZ0</accession>